<feature type="transmembrane region" description="Helical" evidence="6">
    <location>
        <begin position="197"/>
        <end position="216"/>
    </location>
</feature>
<comment type="similarity">
    <text evidence="6">Belongs to the TVP38/TMEM64 family.</text>
</comment>
<keyword evidence="5 6" id="KW-0472">Membrane</keyword>
<evidence type="ECO:0000256" key="2">
    <source>
        <dbReference type="ARBA" id="ARBA00022475"/>
    </source>
</evidence>
<dbReference type="Pfam" id="PF09335">
    <property type="entry name" value="VTT_dom"/>
    <property type="match status" value="1"/>
</dbReference>
<dbReference type="RefSeq" id="WP_092357079.1">
    <property type="nucleotide sequence ID" value="NZ_FOIN01000071.1"/>
</dbReference>
<name>A0A1I0I073_9FIRM</name>
<feature type="transmembrane region" description="Helical" evidence="6">
    <location>
        <begin position="49"/>
        <end position="70"/>
    </location>
</feature>
<dbReference type="InterPro" id="IPR015414">
    <property type="entry name" value="TMEM64"/>
</dbReference>
<dbReference type="PANTHER" id="PTHR12677:SF59">
    <property type="entry name" value="GOLGI APPARATUS MEMBRANE PROTEIN TVP38-RELATED"/>
    <property type="match status" value="1"/>
</dbReference>
<feature type="transmembrane region" description="Helical" evidence="6">
    <location>
        <begin position="138"/>
        <end position="158"/>
    </location>
</feature>
<evidence type="ECO:0000313" key="9">
    <source>
        <dbReference type="Proteomes" id="UP000198558"/>
    </source>
</evidence>
<keyword evidence="4 6" id="KW-1133">Transmembrane helix</keyword>
<keyword evidence="2 6" id="KW-1003">Cell membrane</keyword>
<dbReference type="Proteomes" id="UP000198558">
    <property type="component" value="Unassembled WGS sequence"/>
</dbReference>
<dbReference type="GeneID" id="78289667"/>
<keyword evidence="9" id="KW-1185">Reference proteome</keyword>
<gene>
    <name evidence="8" type="ORF">SAMN04489758_1716</name>
</gene>
<sequence>METIRGNKKLIYQLFIAILVMAIICLLLYKPFEHLLNNPETLKNELSQLGHWGKLILILMMTIQVVFVFLPGEIIEVASGFCYGTFEGMAICLLGAILGTIIIFWLVERYGIKFVNKFYNQEKLNEIYFLKSKKNIELIIFIIFFIPGTPKDILTYFAPFTRIKLSTFLLITTVARIPSIITSTIGGNALSNQNYHFTITVFIITGIISILGLFAYKSYINRQDKNL</sequence>
<feature type="transmembrane region" description="Helical" evidence="6">
    <location>
        <begin position="12"/>
        <end position="29"/>
    </location>
</feature>
<dbReference type="InterPro" id="IPR032816">
    <property type="entry name" value="VTT_dom"/>
</dbReference>
<feature type="domain" description="VTT" evidence="7">
    <location>
        <begin position="70"/>
        <end position="185"/>
    </location>
</feature>
<dbReference type="AlphaFoldDB" id="A0A1I0I073"/>
<organism evidence="8 9">
    <name type="scientific">Thomasclavelia cocleata</name>
    <dbReference type="NCBI Taxonomy" id="69824"/>
    <lineage>
        <taxon>Bacteria</taxon>
        <taxon>Bacillati</taxon>
        <taxon>Bacillota</taxon>
        <taxon>Erysipelotrichia</taxon>
        <taxon>Erysipelotrichales</taxon>
        <taxon>Coprobacillaceae</taxon>
        <taxon>Thomasclavelia</taxon>
    </lineage>
</organism>
<evidence type="ECO:0000313" key="8">
    <source>
        <dbReference type="EMBL" id="SET89826.1"/>
    </source>
</evidence>
<evidence type="ECO:0000256" key="5">
    <source>
        <dbReference type="ARBA" id="ARBA00023136"/>
    </source>
</evidence>
<evidence type="ECO:0000256" key="1">
    <source>
        <dbReference type="ARBA" id="ARBA00004651"/>
    </source>
</evidence>
<keyword evidence="3 6" id="KW-0812">Transmembrane</keyword>
<feature type="transmembrane region" description="Helical" evidence="6">
    <location>
        <begin position="82"/>
        <end position="107"/>
    </location>
</feature>
<dbReference type="OrthoDB" id="3173541at2"/>
<dbReference type="PANTHER" id="PTHR12677">
    <property type="entry name" value="GOLGI APPARATUS MEMBRANE PROTEIN TVP38-RELATED"/>
    <property type="match status" value="1"/>
</dbReference>
<accession>A0A1I0I073</accession>
<reference evidence="9" key="1">
    <citation type="submission" date="2016-10" db="EMBL/GenBank/DDBJ databases">
        <authorList>
            <person name="Varghese N."/>
            <person name="Submissions S."/>
        </authorList>
    </citation>
    <scope>NUCLEOTIDE SEQUENCE [LARGE SCALE GENOMIC DNA]</scope>
    <source>
        <strain evidence="9">DSM 1551</strain>
    </source>
</reference>
<evidence type="ECO:0000256" key="6">
    <source>
        <dbReference type="RuleBase" id="RU366058"/>
    </source>
</evidence>
<evidence type="ECO:0000256" key="4">
    <source>
        <dbReference type="ARBA" id="ARBA00022989"/>
    </source>
</evidence>
<comment type="subcellular location">
    <subcellularLocation>
        <location evidence="1 6">Cell membrane</location>
        <topology evidence="1 6">Multi-pass membrane protein</topology>
    </subcellularLocation>
</comment>
<protein>
    <recommendedName>
        <fullName evidence="6">TVP38/TMEM64 family membrane protein</fullName>
    </recommendedName>
</protein>
<dbReference type="EMBL" id="FOIN01000071">
    <property type="protein sequence ID" value="SET89826.1"/>
    <property type="molecule type" value="Genomic_DNA"/>
</dbReference>
<dbReference type="GO" id="GO:0005886">
    <property type="term" value="C:plasma membrane"/>
    <property type="evidence" value="ECO:0007669"/>
    <property type="project" value="UniProtKB-SubCell"/>
</dbReference>
<evidence type="ECO:0000256" key="3">
    <source>
        <dbReference type="ARBA" id="ARBA00022692"/>
    </source>
</evidence>
<evidence type="ECO:0000259" key="7">
    <source>
        <dbReference type="Pfam" id="PF09335"/>
    </source>
</evidence>
<proteinExistence type="inferred from homology"/>